<keyword evidence="2" id="KW-1134">Transmembrane beta strand</keyword>
<keyword evidence="2" id="KW-0472">Membrane</keyword>
<dbReference type="AlphaFoldDB" id="A0A1I4PFI2"/>
<dbReference type="NCBIfam" id="TIGR01845">
    <property type="entry name" value="outer_NodT"/>
    <property type="match status" value="1"/>
</dbReference>
<sequence length="492" mass="49700">MLPTPKAPATAPPPAPPAAWSGAADAALAQAGQGASLSAWWQRFGDERLVGLIEQALRVNHTVAGARAALLQARATRDAAAAGLGVNVSLSASAQQNKVGTTAATETYNAGFTAAWEPDVFGLRRNALAAGEAELRASEVSLADVQLAVAAEVALDYIALRGAQARLAIARDNLANQLETLQITDWRVQAGALTALEGEQARAASEQAAAQLPPLATSAAQLAHALALLCGATPEAMAALLTQPAAVPQAGAELVLSLPADTLRQRPDVRAAEHRLNAALARVSQADAARYPAFRLEGSIGLRGLGIGSSNGTDLLRALLASVTGQAFDGGAARAQVRLQQGVLAQSEAAYRGVVLTALQEVEDALSAIGGERERLRRLGNAADAAGNAALLARQRYSSGLVDFQTVLETQRSLYASQDGVASTAAALSADHVRLYKALGGGWTPDSVADGATAGGAAANVAGAGAAKSANAGAASTPVAPVSAASTSRVSP</sequence>
<dbReference type="PANTHER" id="PTHR30203">
    <property type="entry name" value="OUTER MEMBRANE CATION EFFLUX PROTEIN"/>
    <property type="match status" value="1"/>
</dbReference>
<dbReference type="Pfam" id="PF02321">
    <property type="entry name" value="OEP"/>
    <property type="match status" value="2"/>
</dbReference>
<dbReference type="Gene3D" id="2.20.200.10">
    <property type="entry name" value="Outer membrane efflux proteins (OEP)"/>
    <property type="match status" value="1"/>
</dbReference>
<dbReference type="EMBL" id="FOTW01000016">
    <property type="protein sequence ID" value="SFM26153.1"/>
    <property type="molecule type" value="Genomic_DNA"/>
</dbReference>
<dbReference type="GO" id="GO:0015562">
    <property type="term" value="F:efflux transmembrane transporter activity"/>
    <property type="evidence" value="ECO:0007669"/>
    <property type="project" value="InterPro"/>
</dbReference>
<evidence type="ECO:0000256" key="3">
    <source>
        <dbReference type="SAM" id="MobiDB-lite"/>
    </source>
</evidence>
<proteinExistence type="inferred from homology"/>
<gene>
    <name evidence="4" type="ORF">SAMN02982985_03368</name>
</gene>
<dbReference type="Gene3D" id="1.20.1600.10">
    <property type="entry name" value="Outer membrane efflux proteins (OEP)"/>
    <property type="match status" value="1"/>
</dbReference>
<organism evidence="4 5">
    <name type="scientific">Rugamonas rubra</name>
    <dbReference type="NCBI Taxonomy" id="758825"/>
    <lineage>
        <taxon>Bacteria</taxon>
        <taxon>Pseudomonadati</taxon>
        <taxon>Pseudomonadota</taxon>
        <taxon>Betaproteobacteria</taxon>
        <taxon>Burkholderiales</taxon>
        <taxon>Oxalobacteraceae</taxon>
        <taxon>Telluria group</taxon>
        <taxon>Rugamonas</taxon>
    </lineage>
</organism>
<comment type="similarity">
    <text evidence="1 2">Belongs to the outer membrane factor (OMF) (TC 1.B.17) family.</text>
</comment>
<name>A0A1I4PFI2_9BURK</name>
<keyword evidence="2 4" id="KW-0449">Lipoprotein</keyword>
<dbReference type="InterPro" id="IPR003423">
    <property type="entry name" value="OMP_efflux"/>
</dbReference>
<keyword evidence="2" id="KW-0812">Transmembrane</keyword>
<reference evidence="4 5" key="1">
    <citation type="submission" date="2016-10" db="EMBL/GenBank/DDBJ databases">
        <authorList>
            <person name="de Groot N.N."/>
        </authorList>
    </citation>
    <scope>NUCLEOTIDE SEQUENCE [LARGE SCALE GENOMIC DNA]</scope>
    <source>
        <strain evidence="4 5">ATCC 43154</strain>
    </source>
</reference>
<evidence type="ECO:0000256" key="1">
    <source>
        <dbReference type="ARBA" id="ARBA00007613"/>
    </source>
</evidence>
<dbReference type="Proteomes" id="UP000199470">
    <property type="component" value="Unassembled WGS sequence"/>
</dbReference>
<protein>
    <submittedName>
        <fullName evidence="4">Efflux transporter, outer membrane factor (OMF) lipoprotein, NodT family</fullName>
    </submittedName>
</protein>
<evidence type="ECO:0000256" key="2">
    <source>
        <dbReference type="RuleBase" id="RU362097"/>
    </source>
</evidence>
<keyword evidence="2" id="KW-0564">Palmitate</keyword>
<keyword evidence="5" id="KW-1185">Reference proteome</keyword>
<dbReference type="SUPFAM" id="SSF56954">
    <property type="entry name" value="Outer membrane efflux proteins (OEP)"/>
    <property type="match status" value="1"/>
</dbReference>
<dbReference type="GO" id="GO:0005886">
    <property type="term" value="C:plasma membrane"/>
    <property type="evidence" value="ECO:0007669"/>
    <property type="project" value="UniProtKB-SubCell"/>
</dbReference>
<feature type="region of interest" description="Disordered" evidence="3">
    <location>
        <begin position="470"/>
        <end position="492"/>
    </location>
</feature>
<dbReference type="InterPro" id="IPR010131">
    <property type="entry name" value="MdtP/NodT-like"/>
</dbReference>
<dbReference type="STRING" id="758825.SAMN02982985_03368"/>
<evidence type="ECO:0000313" key="5">
    <source>
        <dbReference type="Proteomes" id="UP000199470"/>
    </source>
</evidence>
<accession>A0A1I4PFI2</accession>
<comment type="subcellular location">
    <subcellularLocation>
        <location evidence="2">Cell membrane</location>
        <topology evidence="2">Lipid-anchor</topology>
    </subcellularLocation>
</comment>
<feature type="region of interest" description="Disordered" evidence="3">
    <location>
        <begin position="1"/>
        <end position="20"/>
    </location>
</feature>
<dbReference type="PANTHER" id="PTHR30203:SF25">
    <property type="entry name" value="OUTER MEMBRANE PROTEIN-RELATED"/>
    <property type="match status" value="1"/>
</dbReference>
<evidence type="ECO:0000313" key="4">
    <source>
        <dbReference type="EMBL" id="SFM26153.1"/>
    </source>
</evidence>